<gene>
    <name evidence="1" type="ORF">CLAFUR5_05314</name>
</gene>
<proteinExistence type="predicted"/>
<dbReference type="EMBL" id="CP090166">
    <property type="protein sequence ID" value="UJO15940.1"/>
    <property type="molecule type" value="Genomic_DNA"/>
</dbReference>
<protein>
    <submittedName>
        <fullName evidence="1">Uncharacterized protein</fullName>
    </submittedName>
</protein>
<dbReference type="RefSeq" id="XP_047760306.1">
    <property type="nucleotide sequence ID" value="XM_047904462.1"/>
</dbReference>
<evidence type="ECO:0000313" key="1">
    <source>
        <dbReference type="EMBL" id="UJO15940.1"/>
    </source>
</evidence>
<evidence type="ECO:0000313" key="2">
    <source>
        <dbReference type="Proteomes" id="UP000756132"/>
    </source>
</evidence>
<keyword evidence="2" id="KW-1185">Reference proteome</keyword>
<sequence>MCNITTIADAAIFVRGALSGTISPQICCPWAQHAGIWFGQVSVGQAAQPPSPLLSPKPDDAITRRHVATISGTPQLKKIEKEHQEHS</sequence>
<organism evidence="1 2">
    <name type="scientific">Passalora fulva</name>
    <name type="common">Tomato leaf mold</name>
    <name type="synonym">Cladosporium fulvum</name>
    <dbReference type="NCBI Taxonomy" id="5499"/>
    <lineage>
        <taxon>Eukaryota</taxon>
        <taxon>Fungi</taxon>
        <taxon>Dikarya</taxon>
        <taxon>Ascomycota</taxon>
        <taxon>Pezizomycotina</taxon>
        <taxon>Dothideomycetes</taxon>
        <taxon>Dothideomycetidae</taxon>
        <taxon>Mycosphaerellales</taxon>
        <taxon>Mycosphaerellaceae</taxon>
        <taxon>Fulvia</taxon>
    </lineage>
</organism>
<dbReference type="AlphaFoldDB" id="A0A9Q8LEI6"/>
<accession>A0A9Q8LEI6</accession>
<name>A0A9Q8LEI6_PASFU</name>
<reference evidence="1" key="1">
    <citation type="submission" date="2021-12" db="EMBL/GenBank/DDBJ databases">
        <authorList>
            <person name="Zaccaron A."/>
            <person name="Stergiopoulos I."/>
        </authorList>
    </citation>
    <scope>NUCLEOTIDE SEQUENCE</scope>
    <source>
        <strain evidence="1">Race5_Kim</strain>
    </source>
</reference>
<reference evidence="1" key="2">
    <citation type="journal article" date="2022" name="Microb. Genom.">
        <title>A chromosome-scale genome assembly of the tomato pathogen Cladosporium fulvum reveals a compartmentalized genome architecture and the presence of a dispensable chromosome.</title>
        <authorList>
            <person name="Zaccaron A.Z."/>
            <person name="Chen L.H."/>
            <person name="Samaras A."/>
            <person name="Stergiopoulos I."/>
        </authorList>
    </citation>
    <scope>NUCLEOTIDE SEQUENCE</scope>
    <source>
        <strain evidence="1">Race5_Kim</strain>
    </source>
</reference>
<dbReference type="GeneID" id="71985192"/>
<dbReference type="Proteomes" id="UP000756132">
    <property type="component" value="Chromosome 4"/>
</dbReference>
<dbReference type="KEGG" id="ffu:CLAFUR5_05314"/>